<dbReference type="Proteomes" id="UP001318682">
    <property type="component" value="Chromosome"/>
</dbReference>
<keyword evidence="3" id="KW-1185">Reference proteome</keyword>
<feature type="domain" description="HTH luxR-type" evidence="1">
    <location>
        <begin position="307"/>
        <end position="364"/>
    </location>
</feature>
<evidence type="ECO:0000313" key="3">
    <source>
        <dbReference type="Proteomes" id="UP001318682"/>
    </source>
</evidence>
<name>A0ABZ2BY53_9RHOB</name>
<dbReference type="InterPro" id="IPR036388">
    <property type="entry name" value="WH-like_DNA-bd_sf"/>
</dbReference>
<dbReference type="EMBL" id="CP143423">
    <property type="protein sequence ID" value="WVX51014.1"/>
    <property type="molecule type" value="Genomic_DNA"/>
</dbReference>
<accession>A0ABZ2BY53</accession>
<proteinExistence type="predicted"/>
<organism evidence="2 3">
    <name type="scientific">Roseobacter fucihabitans</name>
    <dbReference type="NCBI Taxonomy" id="1537242"/>
    <lineage>
        <taxon>Bacteria</taxon>
        <taxon>Pseudomonadati</taxon>
        <taxon>Pseudomonadota</taxon>
        <taxon>Alphaproteobacteria</taxon>
        <taxon>Rhodobacterales</taxon>
        <taxon>Roseobacteraceae</taxon>
        <taxon>Roseobacter</taxon>
    </lineage>
</organism>
<dbReference type="InterPro" id="IPR016032">
    <property type="entry name" value="Sig_transdc_resp-reg_C-effctor"/>
</dbReference>
<dbReference type="SMART" id="SM00421">
    <property type="entry name" value="HTH_LUXR"/>
    <property type="match status" value="1"/>
</dbReference>
<evidence type="ECO:0000313" key="2">
    <source>
        <dbReference type="EMBL" id="WVX51014.1"/>
    </source>
</evidence>
<dbReference type="InterPro" id="IPR000792">
    <property type="entry name" value="Tscrpt_reg_LuxR_C"/>
</dbReference>
<dbReference type="SUPFAM" id="SSF46894">
    <property type="entry name" value="C-terminal effector domain of the bipartite response regulators"/>
    <property type="match status" value="1"/>
</dbReference>
<evidence type="ECO:0000259" key="1">
    <source>
        <dbReference type="SMART" id="SM00421"/>
    </source>
</evidence>
<protein>
    <recommendedName>
        <fullName evidence="1">HTH luxR-type domain-containing protein</fullName>
    </recommendedName>
</protein>
<reference evidence="3" key="1">
    <citation type="submission" date="2024-01" db="EMBL/GenBank/DDBJ databases">
        <title>Roseobacter fucihabitans sp. nov., isolated from the brown alga Fucus spiralis.</title>
        <authorList>
            <person name="Hahnke S."/>
            <person name="Berger M."/>
            <person name="Schlingloff A."/>
            <person name="Athale I."/>
            <person name="Neumann-Schaal M."/>
            <person name="Adenaya A."/>
            <person name="Poehlein A."/>
            <person name="Daniel R."/>
            <person name="Pertersen J."/>
            <person name="Brinkhoff T."/>
        </authorList>
    </citation>
    <scope>NUCLEOTIDE SEQUENCE [LARGE SCALE GENOMIC DNA]</scope>
    <source>
        <strain evidence="3">B14</strain>
    </source>
</reference>
<dbReference type="Gene3D" id="1.10.10.10">
    <property type="entry name" value="Winged helix-like DNA-binding domain superfamily/Winged helix DNA-binding domain"/>
    <property type="match status" value="1"/>
</dbReference>
<gene>
    <name evidence="2" type="ORF">ROLI_041150</name>
</gene>
<sequence length="367" mass="40297">MVSLEQFCNVSNAIMTAALDGSSWDGVADALAAAVPGVRTHLFGHDTEDSAFLGMVSSGYAPEYLASFSDHYGNLNAWAPAFASMPVGTIADSREMCPEEKLIQTEFYNDWVLPQEDIVFGGGAVVAKTPTASFLIGGNIRRRDEDRLVKPWLDLVRQITPQLRSAWKINRELTDMRIAARIGCGAGLPTIILQMDGRLVMINDAAETMITSQPEVFEFCHGKFSFTHPKAQASLSRALSRDVSSLPRMQFEFTISPQLSCKSFRVLPRSDLIWPTLLGPRYDNPCIALIFTNNTRSATKAQRLVNTFGLTTAEVSVVLFLADGMSPRDIAERRSVSLSTVRNQIKSAAQKCNVSRQVEIAKVVALT</sequence>